<protein>
    <recommendedName>
        <fullName evidence="3">DUF736 domain-containing protein</fullName>
    </recommendedName>
</protein>
<gene>
    <name evidence="1" type="ORF">GCM10010909_17790</name>
</gene>
<evidence type="ECO:0000313" key="2">
    <source>
        <dbReference type="Proteomes" id="UP001156641"/>
    </source>
</evidence>
<reference evidence="2" key="1">
    <citation type="journal article" date="2019" name="Int. J. Syst. Evol. Microbiol.">
        <title>The Global Catalogue of Microorganisms (GCM) 10K type strain sequencing project: providing services to taxonomists for standard genome sequencing and annotation.</title>
        <authorList>
            <consortium name="The Broad Institute Genomics Platform"/>
            <consortium name="The Broad Institute Genome Sequencing Center for Infectious Disease"/>
            <person name="Wu L."/>
            <person name="Ma J."/>
        </authorList>
    </citation>
    <scope>NUCLEOTIDE SEQUENCE [LARGE SCALE GENOMIC DNA]</scope>
    <source>
        <strain evidence="2">NBRC 112502</strain>
    </source>
</reference>
<sequence>METKLMANIGTFKLSNGVFTGNITTLTINAKLTIKPAETGGTDKAPTHRVFLGTSTIGAAWEKTSKEDRTYYSIKIEDPSFAAPLFATLIKGDDETYSLLWPQPRPKAA</sequence>
<proteinExistence type="predicted"/>
<evidence type="ECO:0000313" key="1">
    <source>
        <dbReference type="EMBL" id="GLR67098.1"/>
    </source>
</evidence>
<organism evidence="1 2">
    <name type="scientific">Acidocella aquatica</name>
    <dbReference type="NCBI Taxonomy" id="1922313"/>
    <lineage>
        <taxon>Bacteria</taxon>
        <taxon>Pseudomonadati</taxon>
        <taxon>Pseudomonadota</taxon>
        <taxon>Alphaproteobacteria</taxon>
        <taxon>Acetobacterales</taxon>
        <taxon>Acidocellaceae</taxon>
        <taxon>Acidocella</taxon>
    </lineage>
</organism>
<dbReference type="InterPro" id="IPR007948">
    <property type="entry name" value="DUF736"/>
</dbReference>
<dbReference type="Proteomes" id="UP001156641">
    <property type="component" value="Unassembled WGS sequence"/>
</dbReference>
<comment type="caution">
    <text evidence="1">The sequence shown here is derived from an EMBL/GenBank/DDBJ whole genome shotgun (WGS) entry which is preliminary data.</text>
</comment>
<dbReference type="Pfam" id="PF05284">
    <property type="entry name" value="DUF736"/>
    <property type="match status" value="1"/>
</dbReference>
<keyword evidence="2" id="KW-1185">Reference proteome</keyword>
<name>A0ABQ6AA34_9PROT</name>
<accession>A0ABQ6AA34</accession>
<dbReference type="EMBL" id="BSOS01000052">
    <property type="protein sequence ID" value="GLR67098.1"/>
    <property type="molecule type" value="Genomic_DNA"/>
</dbReference>
<evidence type="ECO:0008006" key="3">
    <source>
        <dbReference type="Google" id="ProtNLM"/>
    </source>
</evidence>